<accession>A0A368FQP1</accession>
<reference evidence="3 4" key="1">
    <citation type="submission" date="2014-10" db="EMBL/GenBank/DDBJ databases">
        <title>Draft genome of the hookworm Ancylostoma caninum.</title>
        <authorList>
            <person name="Mitreva M."/>
        </authorList>
    </citation>
    <scope>NUCLEOTIDE SEQUENCE [LARGE SCALE GENOMIC DNA]</scope>
    <source>
        <strain evidence="3 4">Baltimore</strain>
    </source>
</reference>
<dbReference type="PROSITE" id="PS51885">
    <property type="entry name" value="NEPRILYSIN"/>
    <property type="match status" value="1"/>
</dbReference>
<dbReference type="PANTHER" id="PTHR11733:SF167">
    <property type="entry name" value="FI17812P1-RELATED"/>
    <property type="match status" value="1"/>
</dbReference>
<evidence type="ECO:0000256" key="1">
    <source>
        <dbReference type="ARBA" id="ARBA00007357"/>
    </source>
</evidence>
<sequence>MGNGGRDYAIQKHSICDLKRSYIYGSLGFITGHELMHGFDSTGVFVDMHTNPGPWLSREFYTQFEERTTCLEKMYTDSKIPGFTGKVDGKITLNENIADNEGVKLAFKVSPTR</sequence>
<dbReference type="PANTHER" id="PTHR11733">
    <property type="entry name" value="ZINC METALLOPROTEASE FAMILY M13 NEPRILYSIN-RELATED"/>
    <property type="match status" value="1"/>
</dbReference>
<dbReference type="InterPro" id="IPR000718">
    <property type="entry name" value="Peptidase_M13"/>
</dbReference>
<proteinExistence type="inferred from homology"/>
<evidence type="ECO:0000313" key="4">
    <source>
        <dbReference type="Proteomes" id="UP000252519"/>
    </source>
</evidence>
<dbReference type="GO" id="GO:0004222">
    <property type="term" value="F:metalloendopeptidase activity"/>
    <property type="evidence" value="ECO:0007669"/>
    <property type="project" value="InterPro"/>
</dbReference>
<dbReference type="InterPro" id="IPR024079">
    <property type="entry name" value="MetalloPept_cat_dom_sf"/>
</dbReference>
<dbReference type="Pfam" id="PF01431">
    <property type="entry name" value="Peptidase_M13"/>
    <property type="match status" value="1"/>
</dbReference>
<dbReference type="GO" id="GO:0016485">
    <property type="term" value="P:protein processing"/>
    <property type="evidence" value="ECO:0007669"/>
    <property type="project" value="TreeGrafter"/>
</dbReference>
<dbReference type="Proteomes" id="UP000252519">
    <property type="component" value="Unassembled WGS sequence"/>
</dbReference>
<evidence type="ECO:0000259" key="2">
    <source>
        <dbReference type="Pfam" id="PF01431"/>
    </source>
</evidence>
<dbReference type="OrthoDB" id="5873741at2759"/>
<dbReference type="EMBL" id="JOJR01000937">
    <property type="protein sequence ID" value="RCN33339.1"/>
    <property type="molecule type" value="Genomic_DNA"/>
</dbReference>
<protein>
    <recommendedName>
        <fullName evidence="2">Peptidase M13 C-terminal domain-containing protein</fullName>
    </recommendedName>
</protein>
<organism evidence="3 4">
    <name type="scientific">Ancylostoma caninum</name>
    <name type="common">Dog hookworm</name>
    <dbReference type="NCBI Taxonomy" id="29170"/>
    <lineage>
        <taxon>Eukaryota</taxon>
        <taxon>Metazoa</taxon>
        <taxon>Ecdysozoa</taxon>
        <taxon>Nematoda</taxon>
        <taxon>Chromadorea</taxon>
        <taxon>Rhabditida</taxon>
        <taxon>Rhabditina</taxon>
        <taxon>Rhabditomorpha</taxon>
        <taxon>Strongyloidea</taxon>
        <taxon>Ancylostomatidae</taxon>
        <taxon>Ancylostomatinae</taxon>
        <taxon>Ancylostoma</taxon>
    </lineage>
</organism>
<dbReference type="Gene3D" id="3.40.390.10">
    <property type="entry name" value="Collagenase (Catalytic Domain)"/>
    <property type="match status" value="1"/>
</dbReference>
<keyword evidence="4" id="KW-1185">Reference proteome</keyword>
<dbReference type="InterPro" id="IPR018497">
    <property type="entry name" value="Peptidase_M13_C"/>
</dbReference>
<name>A0A368FQP1_ANCCA</name>
<dbReference type="AlphaFoldDB" id="A0A368FQP1"/>
<gene>
    <name evidence="3" type="ORF">ANCCAN_20834</name>
</gene>
<dbReference type="PRINTS" id="PR00786">
    <property type="entry name" value="NEPRILYSIN"/>
</dbReference>
<dbReference type="SUPFAM" id="SSF55486">
    <property type="entry name" value="Metalloproteases ('zincins'), catalytic domain"/>
    <property type="match status" value="1"/>
</dbReference>
<comment type="caution">
    <text evidence="3">The sequence shown here is derived from an EMBL/GenBank/DDBJ whole genome shotgun (WGS) entry which is preliminary data.</text>
</comment>
<dbReference type="GO" id="GO:0005886">
    <property type="term" value="C:plasma membrane"/>
    <property type="evidence" value="ECO:0007669"/>
    <property type="project" value="TreeGrafter"/>
</dbReference>
<feature type="domain" description="Peptidase M13 C-terminal" evidence="2">
    <location>
        <begin position="19"/>
        <end position="109"/>
    </location>
</feature>
<evidence type="ECO:0000313" key="3">
    <source>
        <dbReference type="EMBL" id="RCN33339.1"/>
    </source>
</evidence>
<dbReference type="STRING" id="29170.A0A368FQP1"/>
<comment type="similarity">
    <text evidence="1">Belongs to the peptidase M13 family.</text>
</comment>